<dbReference type="Pfam" id="PF00326">
    <property type="entry name" value="Peptidase_S9"/>
    <property type="match status" value="1"/>
</dbReference>
<keyword evidence="2" id="KW-0031">Aminopeptidase</keyword>
<dbReference type="PANTHER" id="PTHR11731">
    <property type="entry name" value="PROTEASE FAMILY S9B,C DIPEPTIDYL-PEPTIDASE IV-RELATED"/>
    <property type="match status" value="1"/>
</dbReference>
<keyword evidence="2" id="KW-0645">Protease</keyword>
<dbReference type="PANTHER" id="PTHR11731:SF193">
    <property type="entry name" value="DIPEPTIDYL PEPTIDASE 9"/>
    <property type="match status" value="1"/>
</dbReference>
<reference evidence="3" key="1">
    <citation type="submission" date="2016-10" db="EMBL/GenBank/DDBJ databases">
        <authorList>
            <person name="Varghese N."/>
            <person name="Submissions S."/>
        </authorList>
    </citation>
    <scope>NUCLEOTIDE SEQUENCE [LARGE SCALE GENOMIC DNA]</scope>
    <source>
        <strain evidence="3">DSM 3695</strain>
    </source>
</reference>
<dbReference type="GO" id="GO:0006508">
    <property type="term" value="P:proteolysis"/>
    <property type="evidence" value="ECO:0007669"/>
    <property type="project" value="InterPro"/>
</dbReference>
<dbReference type="OrthoDB" id="9812921at2"/>
<dbReference type="InterPro" id="IPR001375">
    <property type="entry name" value="Peptidase_S9_cat"/>
</dbReference>
<evidence type="ECO:0000313" key="3">
    <source>
        <dbReference type="Proteomes" id="UP000199310"/>
    </source>
</evidence>
<dbReference type="AlphaFoldDB" id="A0A1I0SBD8"/>
<dbReference type="GO" id="GO:0008236">
    <property type="term" value="F:serine-type peptidase activity"/>
    <property type="evidence" value="ECO:0007669"/>
    <property type="project" value="InterPro"/>
</dbReference>
<name>A0A1I0SBD8_9BACT</name>
<keyword evidence="3" id="KW-1185">Reference proteome</keyword>
<keyword evidence="2" id="KW-0378">Hydrolase</keyword>
<dbReference type="InterPro" id="IPR029058">
    <property type="entry name" value="AB_hydrolase_fold"/>
</dbReference>
<dbReference type="InterPro" id="IPR050278">
    <property type="entry name" value="Serine_Prot_S9B/DPPIV"/>
</dbReference>
<dbReference type="Proteomes" id="UP000199310">
    <property type="component" value="Unassembled WGS sequence"/>
</dbReference>
<feature type="domain" description="Peptidase S9 prolyl oligopeptidase catalytic" evidence="1">
    <location>
        <begin position="680"/>
        <end position="849"/>
    </location>
</feature>
<dbReference type="RefSeq" id="WP_089901361.1">
    <property type="nucleotide sequence ID" value="NZ_FOJG01000002.1"/>
</dbReference>
<dbReference type="EMBL" id="FOJG01000002">
    <property type="protein sequence ID" value="SEW53929.1"/>
    <property type="molecule type" value="Genomic_DNA"/>
</dbReference>
<organism evidence="2 3">
    <name type="scientific">Chitinophaga arvensicola</name>
    <dbReference type="NCBI Taxonomy" id="29529"/>
    <lineage>
        <taxon>Bacteria</taxon>
        <taxon>Pseudomonadati</taxon>
        <taxon>Bacteroidota</taxon>
        <taxon>Chitinophagia</taxon>
        <taxon>Chitinophagales</taxon>
        <taxon>Chitinophagaceae</taxon>
        <taxon>Chitinophaga</taxon>
    </lineage>
</organism>
<dbReference type="Gene3D" id="3.40.50.1820">
    <property type="entry name" value="alpha/beta hydrolase"/>
    <property type="match status" value="1"/>
</dbReference>
<dbReference type="GO" id="GO:0008239">
    <property type="term" value="F:dipeptidyl-peptidase activity"/>
    <property type="evidence" value="ECO:0007669"/>
    <property type="project" value="TreeGrafter"/>
</dbReference>
<evidence type="ECO:0000313" key="2">
    <source>
        <dbReference type="EMBL" id="SEW53929.1"/>
    </source>
</evidence>
<dbReference type="STRING" id="29529.SAMN04488122_5769"/>
<protein>
    <submittedName>
        <fullName evidence="2">Dipeptidyl aminopeptidase/acylaminoacyl peptidase</fullName>
    </submittedName>
</protein>
<dbReference type="SUPFAM" id="SSF53474">
    <property type="entry name" value="alpha/beta-Hydrolases"/>
    <property type="match status" value="1"/>
</dbReference>
<dbReference type="SUPFAM" id="SSF82171">
    <property type="entry name" value="DPP6 N-terminal domain-like"/>
    <property type="match status" value="1"/>
</dbReference>
<sequence>MNYMMSLLLLFLLSSVDGKTQYPFNDKSLAPLVVSKPSLNIDSLKNWEEVTFLQINSNGKYCGYVIEQNQSNEKRLVLMGTQVKWKIESTIKGYYSLTSKTDKAIWINSNDTLCVVTLGGLDIHYVPNVSSFWISDDYLICQPKIGRMIMLNLNRNLRQEQMKEKSTIVMDTRSMKLLLQRDDQGSKLLLKSKRRKKIIWNGGAIGNIVKDNEKGQVAFVFEDELNRICYYKKGIDSVTYLNVPSDSTYAFEGLSNFSKNGEYLFLDLRERNPTLPRMESVVNVWSYTDSKLQRQQVMEQSERRYKGIIRLSDHYFFRLDSGNDWLFLPQIQDSVALIRQQNVTTPADEIDWNIHSQFFWYLISMKSNCRIELDDLKKNRIVQLSPSGKYVIYYDGEKKNYFVYETQNGYKRCLTKGISENWLKTNDDVGYGQYIAAWGKDDAFVLLNGRRDIWQIDPSGIAFPINLTAGYGNKHNVMFFLALDEYAHRAISQNESLLLNAFNLDTKENGFYRTTIGRSDRFDSLIMSPYVYDIKDNPSIPSGINYAPLKASNSNKFIVRRMSANESPNFFFTKNFRTFSPLSDIQPQKLYNWYRTELHEWKSLDGSRLQGVLYKPDNFDSTKKYPVIFHYYERKSDALNVYIKPNVLDNGCEINIPYYVSSGYLVFCPDIKYRIGDPMQGTYDAIISAVRYILTFPFVDPRKIGAQGCSWGGIQTTYVVTHTNLFAAACSASGIGNWVSDYGSLSGTGESMQGMFENGQFRIGGTLWEKREAYIRSSPIFRVNLVTTPLLLMHTREDMICNLSNIQGFFWSLCQAKRKSWFLLYDGNHGVYGKDGEDFSSRMKQFFDYFLRDYPAPEWMTSSARKY</sequence>
<accession>A0A1I0SBD8</accession>
<evidence type="ECO:0000259" key="1">
    <source>
        <dbReference type="Pfam" id="PF00326"/>
    </source>
</evidence>
<proteinExistence type="predicted"/>
<gene>
    <name evidence="2" type="ORF">SAMN04488122_5769</name>
</gene>
<dbReference type="GO" id="GO:0004177">
    <property type="term" value="F:aminopeptidase activity"/>
    <property type="evidence" value="ECO:0007669"/>
    <property type="project" value="UniProtKB-KW"/>
</dbReference>